<feature type="domain" description="Sulfatase-modifying factor enzyme-like" evidence="1">
    <location>
        <begin position="169"/>
        <end position="318"/>
    </location>
</feature>
<sequence length="383" mass="45380">MTTLLEKYHAVRHHTEKICSLLHTEDYVPQPAAFVSPPKWHLAHSSWFFEQFILKQYLDDYKVYNEDFCFLFNSYYNNIGNRTFRADRGAITRPGVADVYAYRKYVDMHMELVLQLKDNEVHTLAELGLNHEQQHQELLLTDIKYILGCNPTFPVYNEDIEWENQKNENNGFITIPEGIYEIGFNGEGFSYDNEHGRHKVYLNEYEIANALVTNAEYMEFIEAGGYNDFNYWLDEGWAWVTQNDIKAPLYWHKIDGKWQHFTMNGLQKVNPNAIVTHISFFEASAYAEWKSMRLPTEQEWETASNKIDWGKRWEWTNSAYLPYPYYNKPDGAVGEYNGKFMINQMVLRGASCATSHEHSRHTYRNFFHAEERWQFNGIRLVKK</sequence>
<dbReference type="KEGG" id="fat:DVK85_06415"/>
<dbReference type="Gene3D" id="3.90.1580.10">
    <property type="entry name" value="paralog of FGE (formylglycine-generating enzyme)"/>
    <property type="match status" value="2"/>
</dbReference>
<evidence type="ECO:0000313" key="3">
    <source>
        <dbReference type="Proteomes" id="UP000253951"/>
    </source>
</evidence>
<dbReference type="GO" id="GO:0052699">
    <property type="term" value="P:ergothioneine biosynthetic process"/>
    <property type="evidence" value="ECO:0007669"/>
    <property type="project" value="InterPro"/>
</dbReference>
<organism evidence="2 3">
    <name type="scientific">Flavobacterium arcticum</name>
    <dbReference type="NCBI Taxonomy" id="1784713"/>
    <lineage>
        <taxon>Bacteria</taxon>
        <taxon>Pseudomonadati</taxon>
        <taxon>Bacteroidota</taxon>
        <taxon>Flavobacteriia</taxon>
        <taxon>Flavobacteriales</taxon>
        <taxon>Flavobacteriaceae</taxon>
        <taxon>Flavobacterium</taxon>
    </lineage>
</organism>
<accession>A0A345HBD3</accession>
<dbReference type="InterPro" id="IPR017806">
    <property type="entry name" value="EgtB"/>
</dbReference>
<dbReference type="Pfam" id="PF03781">
    <property type="entry name" value="FGE-sulfatase"/>
    <property type="match status" value="1"/>
</dbReference>
<dbReference type="SUPFAM" id="SSF56436">
    <property type="entry name" value="C-type lectin-like"/>
    <property type="match status" value="1"/>
</dbReference>
<dbReference type="PANTHER" id="PTHR23150:SF36">
    <property type="entry name" value="HERCYNINE OXYGENASE"/>
    <property type="match status" value="1"/>
</dbReference>
<dbReference type="EMBL" id="CP031188">
    <property type="protein sequence ID" value="AXG73893.1"/>
    <property type="molecule type" value="Genomic_DNA"/>
</dbReference>
<keyword evidence="3" id="KW-1185">Reference proteome</keyword>
<reference evidence="2 3" key="1">
    <citation type="submission" date="2018-07" db="EMBL/GenBank/DDBJ databases">
        <title>Complete genome sequence of Flavobacterium arcticum type strain SM1502T.</title>
        <authorList>
            <person name="Li Y."/>
            <person name="Li D.-D."/>
        </authorList>
    </citation>
    <scope>NUCLEOTIDE SEQUENCE [LARGE SCALE GENOMIC DNA]</scope>
    <source>
        <strain evidence="2 3">SM1502</strain>
    </source>
</reference>
<proteinExistence type="predicted"/>
<dbReference type="InterPro" id="IPR005532">
    <property type="entry name" value="SUMF_dom"/>
</dbReference>
<gene>
    <name evidence="2" type="ORF">DVK85_06415</name>
</gene>
<dbReference type="OrthoDB" id="9768004at2"/>
<name>A0A345HBD3_9FLAO</name>
<dbReference type="InterPro" id="IPR042095">
    <property type="entry name" value="SUMF_sf"/>
</dbReference>
<dbReference type="RefSeq" id="WP_114677652.1">
    <property type="nucleotide sequence ID" value="NZ_CP031188.1"/>
</dbReference>
<dbReference type="Proteomes" id="UP000253951">
    <property type="component" value="Chromosome"/>
</dbReference>
<dbReference type="AlphaFoldDB" id="A0A345HBD3"/>
<evidence type="ECO:0000259" key="1">
    <source>
        <dbReference type="Pfam" id="PF03781"/>
    </source>
</evidence>
<dbReference type="InterPro" id="IPR051043">
    <property type="entry name" value="Sulfatase_Mod_Factor_Kinase"/>
</dbReference>
<dbReference type="PANTHER" id="PTHR23150">
    <property type="entry name" value="SULFATASE MODIFYING FACTOR 1, 2"/>
    <property type="match status" value="1"/>
</dbReference>
<dbReference type="InterPro" id="IPR016187">
    <property type="entry name" value="CTDL_fold"/>
</dbReference>
<evidence type="ECO:0000313" key="2">
    <source>
        <dbReference type="EMBL" id="AXG73893.1"/>
    </source>
</evidence>
<protein>
    <submittedName>
        <fullName evidence="2">Ergothioneine biosynthesis protein EgtB</fullName>
    </submittedName>
</protein>
<dbReference type="NCBIfam" id="TIGR03440">
    <property type="entry name" value="egtB_TIGR03440"/>
    <property type="match status" value="1"/>
</dbReference>